<organism evidence="1 2">
    <name type="scientific">Fervidobacterium gondwanense DSM 13020</name>
    <dbReference type="NCBI Taxonomy" id="1121883"/>
    <lineage>
        <taxon>Bacteria</taxon>
        <taxon>Thermotogati</taxon>
        <taxon>Thermotogota</taxon>
        <taxon>Thermotogae</taxon>
        <taxon>Thermotogales</taxon>
        <taxon>Fervidobacteriaceae</taxon>
        <taxon>Fervidobacterium</taxon>
    </lineage>
</organism>
<proteinExistence type="predicted"/>
<dbReference type="RefSeq" id="WP_072760811.1">
    <property type="nucleotide sequence ID" value="NZ_FRDJ01000014.1"/>
</dbReference>
<sequence length="85" mass="9829">MTRSIESLIENTISRICGKNSGYMTGLFAKNPFFPSRWLETGSANHQKEYYIQDEFRNTTKGGKLYKNNGHIPFSLYNEVWSSNI</sequence>
<evidence type="ECO:0000313" key="2">
    <source>
        <dbReference type="Proteomes" id="UP000184207"/>
    </source>
</evidence>
<protein>
    <submittedName>
        <fullName evidence="1">Uncharacterized protein</fullName>
    </submittedName>
</protein>
<dbReference type="Proteomes" id="UP000184207">
    <property type="component" value="Unassembled WGS sequence"/>
</dbReference>
<evidence type="ECO:0000313" key="1">
    <source>
        <dbReference type="EMBL" id="SHN68610.1"/>
    </source>
</evidence>
<gene>
    <name evidence="1" type="ORF">SAMN02745226_01852</name>
</gene>
<accession>A0A1M7TCZ7</accession>
<name>A0A1M7TCZ7_FERGO</name>
<reference evidence="2" key="1">
    <citation type="submission" date="2016-12" db="EMBL/GenBank/DDBJ databases">
        <authorList>
            <person name="Varghese N."/>
            <person name="Submissions S."/>
        </authorList>
    </citation>
    <scope>NUCLEOTIDE SEQUENCE [LARGE SCALE GENOMIC DNA]</scope>
    <source>
        <strain evidence="2">DSM 13020</strain>
    </source>
</reference>
<dbReference type="AlphaFoldDB" id="A0A1M7TCZ7"/>
<dbReference type="EMBL" id="FRDJ01000014">
    <property type="protein sequence ID" value="SHN68610.1"/>
    <property type="molecule type" value="Genomic_DNA"/>
</dbReference>
<keyword evidence="2" id="KW-1185">Reference proteome</keyword>